<keyword evidence="2" id="KW-1185">Reference proteome</keyword>
<feature type="non-terminal residue" evidence="1">
    <location>
        <position position="1"/>
    </location>
</feature>
<protein>
    <submittedName>
        <fullName evidence="1">7361_t:CDS:1</fullName>
    </submittedName>
</protein>
<reference evidence="1" key="1">
    <citation type="submission" date="2021-06" db="EMBL/GenBank/DDBJ databases">
        <authorList>
            <person name="Kallberg Y."/>
            <person name="Tangrot J."/>
            <person name="Rosling A."/>
        </authorList>
    </citation>
    <scope>NUCLEOTIDE SEQUENCE</scope>
    <source>
        <strain evidence="1">28 12/20/2015</strain>
    </source>
</reference>
<name>A0ACA9PVT5_9GLOM</name>
<evidence type="ECO:0000313" key="2">
    <source>
        <dbReference type="Proteomes" id="UP000789366"/>
    </source>
</evidence>
<dbReference type="EMBL" id="CAJVPW010028984">
    <property type="protein sequence ID" value="CAG8719841.1"/>
    <property type="molecule type" value="Genomic_DNA"/>
</dbReference>
<sequence>KPVNVESEETMYSESLSLADIIDDDNVEEIIAGDDEALYYLINLESVIASCFTDVEEVHFSGTFRLEDELVNDILSDNDEENRYLNIALPFLLPIEMGSQVTVHLGCAQRDDHKYTSSDNKPVKRISEARRSIDRYPCNRKVKIVVNTNKHLADINIQHLVSHDYQHI</sequence>
<feature type="non-terminal residue" evidence="1">
    <location>
        <position position="168"/>
    </location>
</feature>
<organism evidence="1 2">
    <name type="scientific">Cetraspora pellucida</name>
    <dbReference type="NCBI Taxonomy" id="1433469"/>
    <lineage>
        <taxon>Eukaryota</taxon>
        <taxon>Fungi</taxon>
        <taxon>Fungi incertae sedis</taxon>
        <taxon>Mucoromycota</taxon>
        <taxon>Glomeromycotina</taxon>
        <taxon>Glomeromycetes</taxon>
        <taxon>Diversisporales</taxon>
        <taxon>Gigasporaceae</taxon>
        <taxon>Cetraspora</taxon>
    </lineage>
</organism>
<accession>A0ACA9PVT5</accession>
<gene>
    <name evidence="1" type="ORF">SPELUC_LOCUS12356</name>
</gene>
<comment type="caution">
    <text evidence="1">The sequence shown here is derived from an EMBL/GenBank/DDBJ whole genome shotgun (WGS) entry which is preliminary data.</text>
</comment>
<evidence type="ECO:0000313" key="1">
    <source>
        <dbReference type="EMBL" id="CAG8719841.1"/>
    </source>
</evidence>
<proteinExistence type="predicted"/>
<dbReference type="Proteomes" id="UP000789366">
    <property type="component" value="Unassembled WGS sequence"/>
</dbReference>